<evidence type="ECO:0000256" key="6">
    <source>
        <dbReference type="ARBA" id="ARBA00032734"/>
    </source>
</evidence>
<keyword evidence="3" id="KW-0597">Phosphoprotein</keyword>
<dbReference type="PANTHER" id="PTHR21362:SF1">
    <property type="entry name" value="ACROSIN-BINDING PROTEIN"/>
    <property type="match status" value="1"/>
</dbReference>
<evidence type="ECO:0000256" key="10">
    <source>
        <dbReference type="SAM" id="SignalP"/>
    </source>
</evidence>
<organism evidence="11 12">
    <name type="scientific">Erinaceus europaeus</name>
    <name type="common">Western European hedgehog</name>
    <dbReference type="NCBI Taxonomy" id="9365"/>
    <lineage>
        <taxon>Eukaryota</taxon>
        <taxon>Metazoa</taxon>
        <taxon>Chordata</taxon>
        <taxon>Craniata</taxon>
        <taxon>Vertebrata</taxon>
        <taxon>Euteleostomi</taxon>
        <taxon>Mammalia</taxon>
        <taxon>Eutheria</taxon>
        <taxon>Laurasiatheria</taxon>
        <taxon>Eulipotyphla</taxon>
        <taxon>Erinaceidae</taxon>
        <taxon>Erinaceinae</taxon>
        <taxon>Erinaceus</taxon>
    </lineage>
</organism>
<comment type="subcellular location">
    <subcellularLocation>
        <location evidence="1">Cytoplasmic vesicle</location>
        <location evidence="1">Secretory vesicle</location>
        <location evidence="1">Acrosome</location>
    </subcellularLocation>
</comment>
<dbReference type="RefSeq" id="XP_060046173.1">
    <property type="nucleotide sequence ID" value="XM_060190190.1"/>
</dbReference>
<proteinExistence type="predicted"/>
<accession>A0ABM3XBH9</accession>
<comment type="function">
    <text evidence="8">Acrosomal protein that maintains proacrosin (pro-ACR) as an enzymatically inactive zymogen in the acrosome. Involved also in the acrosome formation.</text>
</comment>
<feature type="compositionally biased region" description="Acidic residues" evidence="9">
    <location>
        <begin position="306"/>
        <end position="332"/>
    </location>
</feature>
<feature type="chain" id="PRO_5045782573" description="Acrosin-binding protein" evidence="10">
    <location>
        <begin position="20"/>
        <end position="631"/>
    </location>
</feature>
<feature type="region of interest" description="Disordered" evidence="9">
    <location>
        <begin position="219"/>
        <end position="258"/>
    </location>
</feature>
<dbReference type="InterPro" id="IPR009865">
    <property type="entry name" value="Proacrosin-bd"/>
</dbReference>
<evidence type="ECO:0000256" key="5">
    <source>
        <dbReference type="ARBA" id="ARBA00023329"/>
    </source>
</evidence>
<feature type="region of interest" description="Disordered" evidence="9">
    <location>
        <begin position="274"/>
        <end position="339"/>
    </location>
</feature>
<keyword evidence="4 10" id="KW-0732">Signal</keyword>
<evidence type="ECO:0000256" key="8">
    <source>
        <dbReference type="ARBA" id="ARBA00045517"/>
    </source>
</evidence>
<evidence type="ECO:0000313" key="12">
    <source>
        <dbReference type="RefSeq" id="XP_060046173.1"/>
    </source>
</evidence>
<feature type="compositionally biased region" description="Polar residues" evidence="9">
    <location>
        <begin position="219"/>
        <end position="230"/>
    </location>
</feature>
<evidence type="ECO:0000256" key="4">
    <source>
        <dbReference type="ARBA" id="ARBA00022729"/>
    </source>
</evidence>
<dbReference type="PANTHER" id="PTHR21362">
    <property type="entry name" value="ACROSIN-BINDING PROTEIN"/>
    <property type="match status" value="1"/>
</dbReference>
<evidence type="ECO:0000313" key="11">
    <source>
        <dbReference type="Proteomes" id="UP001652624"/>
    </source>
</evidence>
<evidence type="ECO:0000256" key="3">
    <source>
        <dbReference type="ARBA" id="ARBA00022553"/>
    </source>
</evidence>
<evidence type="ECO:0000256" key="1">
    <source>
        <dbReference type="ARBA" id="ARBA00004218"/>
    </source>
</evidence>
<reference evidence="12" key="1">
    <citation type="submission" date="2025-08" db="UniProtKB">
        <authorList>
            <consortium name="RefSeq"/>
        </authorList>
    </citation>
    <scope>IDENTIFICATION</scope>
</reference>
<evidence type="ECO:0000256" key="7">
    <source>
        <dbReference type="ARBA" id="ARBA00033453"/>
    </source>
</evidence>
<feature type="signal peptide" evidence="10">
    <location>
        <begin position="1"/>
        <end position="19"/>
    </location>
</feature>
<keyword evidence="5" id="KW-0968">Cytoplasmic vesicle</keyword>
<evidence type="ECO:0000256" key="2">
    <source>
        <dbReference type="ARBA" id="ARBA00018940"/>
    </source>
</evidence>
<dbReference type="GeneID" id="103126176"/>
<feature type="compositionally biased region" description="Basic and acidic residues" evidence="9">
    <location>
        <begin position="293"/>
        <end position="305"/>
    </location>
</feature>
<feature type="compositionally biased region" description="Low complexity" evidence="9">
    <location>
        <begin position="231"/>
        <end position="247"/>
    </location>
</feature>
<name>A0ABM3XBH9_ERIEU</name>
<gene>
    <name evidence="12" type="primary">ACRBP</name>
</gene>
<dbReference type="Proteomes" id="UP001652624">
    <property type="component" value="Chromosome 4"/>
</dbReference>
<dbReference type="Pfam" id="PF07222">
    <property type="entry name" value="PBP_sp32"/>
    <property type="match status" value="1"/>
</dbReference>
<protein>
    <recommendedName>
        <fullName evidence="2">Acrosin-binding protein</fullName>
    </recommendedName>
    <alternativeName>
        <fullName evidence="6">Acrosin-binding protein, 60 kDa form</fullName>
    </alternativeName>
    <alternativeName>
        <fullName evidence="7">Proacrosin-binding protein sp32</fullName>
    </alternativeName>
</protein>
<evidence type="ECO:0000256" key="9">
    <source>
        <dbReference type="SAM" id="MobiDB-lite"/>
    </source>
</evidence>
<sequence length="631" mass="70042">MRKLASSFLLSLLMGEGSPESSPYGFPNTSWPRHLAPVVLPHHTITPSPQFPGSHQCFWTLTLGALFERGHRLLDLPSVPRGPGFVSAIALSSPPPPPTPAALLLPVAPAPADDPDPVKGTPLSGPEYELFFSELTPTWKAETCCRLRATRGCLNTLILKMDMAENHGMVPDGAVCTDLPYASWFESFCQFAQYRCSNRVYYAKRVACSQPVSVLSPSSFQEGDSSFEVPSTTMASPSTTSHATATATRDRQTLQPWPERLNNNVKELLQSSLSLGGQEPGSEHKPSGPGQQHKQEQGLEHKQEEGLEQEEQEEEQEEESKQEEGQATEESLESGLQRNSKSDLKAALLSSDSFSFTPRVREAELPPIMMDNIQELIRSAQEMDDMSDLYNEGSTWKSQSPGSLLQIPHMDALLVLCYSIIENSCTMTPTAKAWRHLEEENMGFGKMVCDSLGRKHASTCELCAFCSLKLEQCHSEINLQRQHCDSSHKTTFTSPLLNAQALSVGTQAGKVSQGRFAGLDTYGGLRMDFWCARLATKGCEDSRVAGWLQTEFLSFQDGDYPTKICDTDYVQYPNFCAFKSQQCLMRNRDRKVSRMRCLQNETYTVLSQEKSEDIVLRWSQEFSTLTLGQAG</sequence>
<keyword evidence="11" id="KW-1185">Reference proteome</keyword>